<proteinExistence type="predicted"/>
<feature type="compositionally biased region" description="Polar residues" evidence="1">
    <location>
        <begin position="10"/>
        <end position="26"/>
    </location>
</feature>
<gene>
    <name evidence="2" type="ORF">NDU88_006775</name>
</gene>
<accession>A0AAV7WBJ4</accession>
<name>A0AAV7WBJ4_PLEWA</name>
<feature type="compositionally biased region" description="Basic and acidic residues" evidence="1">
    <location>
        <begin position="39"/>
        <end position="58"/>
    </location>
</feature>
<evidence type="ECO:0000313" key="3">
    <source>
        <dbReference type="Proteomes" id="UP001066276"/>
    </source>
</evidence>
<keyword evidence="3" id="KW-1185">Reference proteome</keyword>
<protein>
    <submittedName>
        <fullName evidence="2">Uncharacterized protein</fullName>
    </submittedName>
</protein>
<dbReference type="Proteomes" id="UP001066276">
    <property type="component" value="Chromosome 1_2"/>
</dbReference>
<dbReference type="EMBL" id="JANPWB010000002">
    <property type="protein sequence ID" value="KAJ1211415.1"/>
    <property type="molecule type" value="Genomic_DNA"/>
</dbReference>
<organism evidence="2 3">
    <name type="scientific">Pleurodeles waltl</name>
    <name type="common">Iberian ribbed newt</name>
    <dbReference type="NCBI Taxonomy" id="8319"/>
    <lineage>
        <taxon>Eukaryota</taxon>
        <taxon>Metazoa</taxon>
        <taxon>Chordata</taxon>
        <taxon>Craniata</taxon>
        <taxon>Vertebrata</taxon>
        <taxon>Euteleostomi</taxon>
        <taxon>Amphibia</taxon>
        <taxon>Batrachia</taxon>
        <taxon>Caudata</taxon>
        <taxon>Salamandroidea</taxon>
        <taxon>Salamandridae</taxon>
        <taxon>Pleurodelinae</taxon>
        <taxon>Pleurodeles</taxon>
    </lineage>
</organism>
<feature type="compositionally biased region" description="Polar residues" evidence="1">
    <location>
        <begin position="91"/>
        <end position="102"/>
    </location>
</feature>
<dbReference type="AlphaFoldDB" id="A0AAV7WBJ4"/>
<sequence>MEQGGEEPSTVETGSRGSQDSGSAVSQGLDVAPALGDGLRSRDGPRKPDGTLRDREVCALRPAIVVTVSQAPRSLREQPLGGRDRRGWSQGRLSQGTVSSSDLEGRASQVPPNTPVSTPGPRATPVVQYAQKTSTQRKRQGNPILIVSPVDSVHFEHASTIRHDHTAIPFSANSSSAGPGLDSDFGASAGVSLRILSSDSESCSYSWVSGMEWDYYDPGYKRRNQRRMQRHQFPILCSKQYWV</sequence>
<evidence type="ECO:0000256" key="1">
    <source>
        <dbReference type="SAM" id="MobiDB-lite"/>
    </source>
</evidence>
<feature type="region of interest" description="Disordered" evidence="1">
    <location>
        <begin position="1"/>
        <end position="124"/>
    </location>
</feature>
<reference evidence="2" key="1">
    <citation type="journal article" date="2022" name="bioRxiv">
        <title>Sequencing and chromosome-scale assembly of the giantPleurodeles waltlgenome.</title>
        <authorList>
            <person name="Brown T."/>
            <person name="Elewa A."/>
            <person name="Iarovenko S."/>
            <person name="Subramanian E."/>
            <person name="Araus A.J."/>
            <person name="Petzold A."/>
            <person name="Susuki M."/>
            <person name="Suzuki K.-i.T."/>
            <person name="Hayashi T."/>
            <person name="Toyoda A."/>
            <person name="Oliveira C."/>
            <person name="Osipova E."/>
            <person name="Leigh N.D."/>
            <person name="Simon A."/>
            <person name="Yun M.H."/>
        </authorList>
    </citation>
    <scope>NUCLEOTIDE SEQUENCE</scope>
    <source>
        <strain evidence="2">20211129_DDA</strain>
        <tissue evidence="2">Liver</tissue>
    </source>
</reference>
<evidence type="ECO:0000313" key="2">
    <source>
        <dbReference type="EMBL" id="KAJ1211415.1"/>
    </source>
</evidence>
<comment type="caution">
    <text evidence="2">The sequence shown here is derived from an EMBL/GenBank/DDBJ whole genome shotgun (WGS) entry which is preliminary data.</text>
</comment>